<protein>
    <recommendedName>
        <fullName evidence="1">DUF4371 domain-containing protein</fullName>
    </recommendedName>
</protein>
<dbReference type="Proteomes" id="UP001160148">
    <property type="component" value="Unassembled WGS sequence"/>
</dbReference>
<name>A0AAV0Y4V9_9HEMI</name>
<dbReference type="EMBL" id="CARXXK010001384">
    <property type="protein sequence ID" value="CAI6375895.1"/>
    <property type="molecule type" value="Genomic_DNA"/>
</dbReference>
<gene>
    <name evidence="2" type="ORF">MEUPH1_LOCUS29335</name>
</gene>
<evidence type="ECO:0000313" key="3">
    <source>
        <dbReference type="Proteomes" id="UP001160148"/>
    </source>
</evidence>
<dbReference type="Pfam" id="PF14291">
    <property type="entry name" value="DUF4371"/>
    <property type="match status" value="1"/>
</dbReference>
<dbReference type="PANTHER" id="PTHR45749">
    <property type="match status" value="1"/>
</dbReference>
<dbReference type="InterPro" id="IPR025398">
    <property type="entry name" value="DUF4371"/>
</dbReference>
<dbReference type="AlphaFoldDB" id="A0AAV0Y4V9"/>
<proteinExistence type="predicted"/>
<evidence type="ECO:0000313" key="2">
    <source>
        <dbReference type="EMBL" id="CAI6375895.1"/>
    </source>
</evidence>
<keyword evidence="3" id="KW-1185">Reference proteome</keyword>
<dbReference type="SUPFAM" id="SSF53098">
    <property type="entry name" value="Ribonuclease H-like"/>
    <property type="match status" value="1"/>
</dbReference>
<feature type="domain" description="DUF4371" evidence="1">
    <location>
        <begin position="6"/>
        <end position="100"/>
    </location>
</feature>
<dbReference type="InterPro" id="IPR012337">
    <property type="entry name" value="RNaseH-like_sf"/>
</dbReference>
<accession>A0AAV0Y4V9</accession>
<organism evidence="2 3">
    <name type="scientific">Macrosiphum euphorbiae</name>
    <name type="common">potato aphid</name>
    <dbReference type="NCBI Taxonomy" id="13131"/>
    <lineage>
        <taxon>Eukaryota</taxon>
        <taxon>Metazoa</taxon>
        <taxon>Ecdysozoa</taxon>
        <taxon>Arthropoda</taxon>
        <taxon>Hexapoda</taxon>
        <taxon>Insecta</taxon>
        <taxon>Pterygota</taxon>
        <taxon>Neoptera</taxon>
        <taxon>Paraneoptera</taxon>
        <taxon>Hemiptera</taxon>
        <taxon>Sternorrhyncha</taxon>
        <taxon>Aphidomorpha</taxon>
        <taxon>Aphidoidea</taxon>
        <taxon>Aphididae</taxon>
        <taxon>Macrosiphini</taxon>
        <taxon>Macrosiphum</taxon>
    </lineage>
</organism>
<dbReference type="PANTHER" id="PTHR45749:SF23">
    <property type="entry name" value="ZINC FINGER MYM-TYPE PROTEIN 1-LIKE"/>
    <property type="match status" value="1"/>
</dbReference>
<sequence length="278" mass="31880">MKNDLVNFIVEEVKQVKYFSIIMDSTPDLSKIDQMAIVLRYCISSKVYERLFHLTPVTSHKGEFIFNILSEFLKNTGLDIKNVRGQSYDNSSNMSGIYEGLQAHVKNQNSLAIYIPCTTHSLNLVGVHSVDCCEEAVHFFSFLQMLYNFFSGSTHRWSILTNSLEKKDKERLLFLKSLSDTRWACHSEACRALTINYKTILTVLFEISDSKNENGDTKYNAKVLLKKMLKKETGYLCLFWNDILQHCNKVSAIDLQSKSNGILKAVNLLKSLKMLFQV</sequence>
<evidence type="ECO:0000259" key="1">
    <source>
        <dbReference type="Pfam" id="PF14291"/>
    </source>
</evidence>
<comment type="caution">
    <text evidence="2">The sequence shown here is derived from an EMBL/GenBank/DDBJ whole genome shotgun (WGS) entry which is preliminary data.</text>
</comment>
<reference evidence="2 3" key="1">
    <citation type="submission" date="2023-01" db="EMBL/GenBank/DDBJ databases">
        <authorList>
            <person name="Whitehead M."/>
        </authorList>
    </citation>
    <scope>NUCLEOTIDE SEQUENCE [LARGE SCALE GENOMIC DNA]</scope>
</reference>